<accession>A0A9D4XWS8</accession>
<dbReference type="Gramene" id="Psat03G0349900-T1">
    <property type="protein sequence ID" value="KAI5428534.1"/>
    <property type="gene ID" value="KIW84_033499"/>
</dbReference>
<dbReference type="Proteomes" id="UP001058974">
    <property type="component" value="Chromosome 3"/>
</dbReference>
<keyword evidence="2" id="KW-1185">Reference proteome</keyword>
<gene>
    <name evidence="1" type="ORF">KIW84_033499</name>
</gene>
<protein>
    <recommendedName>
        <fullName evidence="3">Reverse transcriptase</fullName>
    </recommendedName>
</protein>
<organism evidence="1 2">
    <name type="scientific">Pisum sativum</name>
    <name type="common">Garden pea</name>
    <name type="synonym">Lathyrus oleraceus</name>
    <dbReference type="NCBI Taxonomy" id="3888"/>
    <lineage>
        <taxon>Eukaryota</taxon>
        <taxon>Viridiplantae</taxon>
        <taxon>Streptophyta</taxon>
        <taxon>Embryophyta</taxon>
        <taxon>Tracheophyta</taxon>
        <taxon>Spermatophyta</taxon>
        <taxon>Magnoliopsida</taxon>
        <taxon>eudicotyledons</taxon>
        <taxon>Gunneridae</taxon>
        <taxon>Pentapetalae</taxon>
        <taxon>rosids</taxon>
        <taxon>fabids</taxon>
        <taxon>Fabales</taxon>
        <taxon>Fabaceae</taxon>
        <taxon>Papilionoideae</taxon>
        <taxon>50 kb inversion clade</taxon>
        <taxon>NPAAA clade</taxon>
        <taxon>Hologalegina</taxon>
        <taxon>IRL clade</taxon>
        <taxon>Fabeae</taxon>
        <taxon>Lathyrus</taxon>
    </lineage>
</organism>
<dbReference type="EMBL" id="JAMSHJ010000003">
    <property type="protein sequence ID" value="KAI5428534.1"/>
    <property type="molecule type" value="Genomic_DNA"/>
</dbReference>
<dbReference type="AlphaFoldDB" id="A0A9D4XWS8"/>
<dbReference type="PANTHER" id="PTHR33116:SF66">
    <property type="entry name" value="REVERSE TRANSCRIPTASE ZINC-BINDING DOMAIN-CONTAINING PROTEIN"/>
    <property type="match status" value="1"/>
</dbReference>
<sequence>MEKVRELSKSTGFHVNPSKCKAYYGGVKDKIKAEIQAVTSFIEGPLPFKYLGVPLTSKKTKNSPLYEFDLETCHVHETLSTKLLSYASRIQLIRNGNYELLDAASPFPKEGNSED</sequence>
<dbReference type="PANTHER" id="PTHR33116">
    <property type="entry name" value="REVERSE TRANSCRIPTASE ZINC-BINDING DOMAIN-CONTAINING PROTEIN-RELATED-RELATED"/>
    <property type="match status" value="1"/>
</dbReference>
<name>A0A9D4XWS8_PEA</name>
<evidence type="ECO:0000313" key="2">
    <source>
        <dbReference type="Proteomes" id="UP001058974"/>
    </source>
</evidence>
<comment type="caution">
    <text evidence="1">The sequence shown here is derived from an EMBL/GenBank/DDBJ whole genome shotgun (WGS) entry which is preliminary data.</text>
</comment>
<reference evidence="1 2" key="1">
    <citation type="journal article" date="2022" name="Nat. Genet.">
        <title>Improved pea reference genome and pan-genome highlight genomic features and evolutionary characteristics.</title>
        <authorList>
            <person name="Yang T."/>
            <person name="Liu R."/>
            <person name="Luo Y."/>
            <person name="Hu S."/>
            <person name="Wang D."/>
            <person name="Wang C."/>
            <person name="Pandey M.K."/>
            <person name="Ge S."/>
            <person name="Xu Q."/>
            <person name="Li N."/>
            <person name="Li G."/>
            <person name="Huang Y."/>
            <person name="Saxena R.K."/>
            <person name="Ji Y."/>
            <person name="Li M."/>
            <person name="Yan X."/>
            <person name="He Y."/>
            <person name="Liu Y."/>
            <person name="Wang X."/>
            <person name="Xiang C."/>
            <person name="Varshney R.K."/>
            <person name="Ding H."/>
            <person name="Gao S."/>
            <person name="Zong X."/>
        </authorList>
    </citation>
    <scope>NUCLEOTIDE SEQUENCE [LARGE SCALE GENOMIC DNA]</scope>
    <source>
        <strain evidence="1 2">cv. Zhongwan 6</strain>
    </source>
</reference>
<evidence type="ECO:0000313" key="1">
    <source>
        <dbReference type="EMBL" id="KAI5428534.1"/>
    </source>
</evidence>
<evidence type="ECO:0008006" key="3">
    <source>
        <dbReference type="Google" id="ProtNLM"/>
    </source>
</evidence>
<proteinExistence type="predicted"/>